<gene>
    <name evidence="2" type="ORF">BS329_15705</name>
</gene>
<protein>
    <submittedName>
        <fullName evidence="2">Uncharacterized protein</fullName>
    </submittedName>
</protein>
<dbReference type="Proteomes" id="UP000187486">
    <property type="component" value="Unassembled WGS sequence"/>
</dbReference>
<dbReference type="EMBL" id="MQUQ01000007">
    <property type="protein sequence ID" value="OLZ51708.1"/>
    <property type="molecule type" value="Genomic_DNA"/>
</dbReference>
<evidence type="ECO:0000313" key="2">
    <source>
        <dbReference type="EMBL" id="OLZ51708.1"/>
    </source>
</evidence>
<evidence type="ECO:0000256" key="1">
    <source>
        <dbReference type="SAM" id="MobiDB-lite"/>
    </source>
</evidence>
<dbReference type="RefSeq" id="WP_076161387.1">
    <property type="nucleotide sequence ID" value="NZ_MQUQ01000007.1"/>
</dbReference>
<dbReference type="AlphaFoldDB" id="A0A1R0KUB2"/>
<proteinExistence type="predicted"/>
<sequence>MGTSTVSRILLATATIPVHDLGLYRGGPVDLLITSNTAAATARLGHALAACPRAPVLIVMHTVPGGISRASKSHLRSAEPHLAARFEVFHHRQWPELENPPGKTVPKPVLDLVRQLPEAIQRMYAGRAPTSAGGSGPQHALAASAPPGRAVAPARPREFPPRAGPPAPAGGHHVRPPHLSAPQSGGLRRVTGG</sequence>
<reference evidence="2 3" key="1">
    <citation type="submission" date="2016-01" db="EMBL/GenBank/DDBJ databases">
        <title>Amycolatopsis coloradensis genome sequencing and assembly.</title>
        <authorList>
            <person name="Mayilraj S."/>
        </authorList>
    </citation>
    <scope>NUCLEOTIDE SEQUENCE [LARGE SCALE GENOMIC DNA]</scope>
    <source>
        <strain evidence="2 3">DSM 44225</strain>
    </source>
</reference>
<name>A0A1R0KUB2_9PSEU</name>
<dbReference type="STRING" id="76021.BS329_15705"/>
<evidence type="ECO:0000313" key="3">
    <source>
        <dbReference type="Proteomes" id="UP000187486"/>
    </source>
</evidence>
<accession>A0A1R0KUB2</accession>
<keyword evidence="3" id="KW-1185">Reference proteome</keyword>
<organism evidence="2 3">
    <name type="scientific">Amycolatopsis coloradensis</name>
    <dbReference type="NCBI Taxonomy" id="76021"/>
    <lineage>
        <taxon>Bacteria</taxon>
        <taxon>Bacillati</taxon>
        <taxon>Actinomycetota</taxon>
        <taxon>Actinomycetes</taxon>
        <taxon>Pseudonocardiales</taxon>
        <taxon>Pseudonocardiaceae</taxon>
        <taxon>Amycolatopsis</taxon>
    </lineage>
</organism>
<dbReference type="OrthoDB" id="3638483at2"/>
<feature type="region of interest" description="Disordered" evidence="1">
    <location>
        <begin position="127"/>
        <end position="193"/>
    </location>
</feature>
<feature type="compositionally biased region" description="Low complexity" evidence="1">
    <location>
        <begin position="140"/>
        <end position="154"/>
    </location>
</feature>
<comment type="caution">
    <text evidence="2">The sequence shown here is derived from an EMBL/GenBank/DDBJ whole genome shotgun (WGS) entry which is preliminary data.</text>
</comment>